<dbReference type="InterPro" id="IPR000253">
    <property type="entry name" value="FHA_dom"/>
</dbReference>
<dbReference type="CDD" id="cd00060">
    <property type="entry name" value="FHA"/>
    <property type="match status" value="1"/>
</dbReference>
<dbReference type="HOGENOM" id="CLU_337628_0_0_7"/>
<keyword evidence="1" id="KW-0175">Coiled coil</keyword>
<dbReference type="KEGG" id="ccx:COCOR_01215"/>
<dbReference type="OrthoDB" id="5377858at2"/>
<dbReference type="Pfam" id="PF00498">
    <property type="entry name" value="FHA"/>
    <property type="match status" value="1"/>
</dbReference>
<feature type="region of interest" description="Disordered" evidence="2">
    <location>
        <begin position="581"/>
        <end position="615"/>
    </location>
</feature>
<keyword evidence="3" id="KW-0472">Membrane</keyword>
<dbReference type="GO" id="GO:0000785">
    <property type="term" value="C:chromatin"/>
    <property type="evidence" value="ECO:0007669"/>
    <property type="project" value="TreeGrafter"/>
</dbReference>
<keyword evidence="3" id="KW-0812">Transmembrane</keyword>
<dbReference type="GO" id="GO:0006357">
    <property type="term" value="P:regulation of transcription by RNA polymerase II"/>
    <property type="evidence" value="ECO:0007669"/>
    <property type="project" value="TreeGrafter"/>
</dbReference>
<evidence type="ECO:0000259" key="4">
    <source>
        <dbReference type="PROSITE" id="PS50006"/>
    </source>
</evidence>
<dbReference type="InterPro" id="IPR008984">
    <property type="entry name" value="SMAD_FHA_dom_sf"/>
</dbReference>
<organism evidence="5 6">
    <name type="scientific">Corallococcus coralloides (strain ATCC 25202 / DSM 2259 / NBRC 100086 / M2)</name>
    <name type="common">Myxococcus coralloides</name>
    <dbReference type="NCBI Taxonomy" id="1144275"/>
    <lineage>
        <taxon>Bacteria</taxon>
        <taxon>Pseudomonadati</taxon>
        <taxon>Myxococcota</taxon>
        <taxon>Myxococcia</taxon>
        <taxon>Myxococcales</taxon>
        <taxon>Cystobacterineae</taxon>
        <taxon>Myxococcaceae</taxon>
        <taxon>Corallococcus</taxon>
    </lineage>
</organism>
<dbReference type="AlphaFoldDB" id="H8MQN0"/>
<dbReference type="SUPFAM" id="SSF49879">
    <property type="entry name" value="SMAD/FHA domain"/>
    <property type="match status" value="1"/>
</dbReference>
<reference evidence="6" key="2">
    <citation type="submission" date="2012-03" db="EMBL/GenBank/DDBJ databases">
        <title>Genome sequence of the fruiting myxobacterium Corallococcus coralloides DSM 2259.</title>
        <authorList>
            <person name="Huntley S."/>
            <person name="Zhang Y."/>
            <person name="Treuner-Lange A."/>
            <person name="Sensen C.W."/>
            <person name="Sogaard-Andersen L."/>
        </authorList>
    </citation>
    <scope>NUCLEOTIDE SEQUENCE [LARGE SCALE GENOMIC DNA]</scope>
    <source>
        <strain evidence="6">ATCC 25202 / DSM 2259 / NBRC 100086 / M2</strain>
    </source>
</reference>
<dbReference type="STRING" id="1144275.COCOR_01215"/>
<dbReference type="RefSeq" id="WP_014394066.1">
    <property type="nucleotide sequence ID" value="NC_017030.1"/>
</dbReference>
<dbReference type="InterPro" id="IPR049806">
    <property type="entry name" value="MasK-like_C"/>
</dbReference>
<evidence type="ECO:0000256" key="1">
    <source>
        <dbReference type="SAM" id="Coils"/>
    </source>
</evidence>
<dbReference type="PROSITE" id="PS50006">
    <property type="entry name" value="FHA_DOMAIN"/>
    <property type="match status" value="1"/>
</dbReference>
<gene>
    <name evidence="5" type="ordered locus">COCOR_01215</name>
</gene>
<dbReference type="Gene3D" id="2.60.200.20">
    <property type="match status" value="1"/>
</dbReference>
<feature type="domain" description="FHA" evidence="4">
    <location>
        <begin position="29"/>
        <end position="79"/>
    </location>
</feature>
<dbReference type="eggNOG" id="COG1716">
    <property type="taxonomic scope" value="Bacteria"/>
</dbReference>
<evidence type="ECO:0000313" key="5">
    <source>
        <dbReference type="EMBL" id="AFE03938.1"/>
    </source>
</evidence>
<sequence length="843" mass="87066">MSGQPSVLQVVILRDGLLVGTEVFVPGTYALGSDASSDLRLDDASVSPRHALLYFQNGRTAIQDAGGGTSGVFVNGHQVTACEIRSVDEVLCGPFVLKTRILNQRPVETKPQPPPEVAALLGGAGAPPAAPPHGGNGAPHAFGPANGFAPQNGAQAAHAQQAAFAQQQAQQAALAQQAAYAQQQAQQAALAQQQAQQAALAQQQAQRAAQAQQAAHAQQQAQQAAYAQQQAQQAALAQQQAQQAAYAQQQAQQATYAQQQAQQAALAQQQAQQAAYAQQQAQQAALAQQQAQQAAYAQQQAQQAALAQQQAQQAAKAAHAQQAAHAQPSSKPAPAPAVPAGTVPSARRRPPSEVMPSLLAVDDLLADVDTDVAAPTSGPLVLDAAPASRPTHAPKIGPGKGAAQLYMELYWGAVRRDARRFVPDAKKPVKAAVDELAPMPLWGFTLPEGDDFTLAESVNGNYRLFVPPGTDVEKAHSDGRFAPVTTAALESDGSRRFVTLRDGAAARLTQGKMSLVAYAAPAPERVFVNPLKGLPWLTLFFLAIFGGGLGWFIATRPQGPATADFTQKNLPPVALRLIAPEPKKKEEAKKKLETLKKKEPAKDKPVVAEKAPPKPVKEVQVPKAVAAAPESKALKALAKLSAAGPATNDLLAAVDKLGSGPGSKNAKQTNYKLAGLIGKAPIANAGLGTFGLGGGGKGGGATLGAELLRGKGGGGIGALGAGGVGKGAVGGTVTRATARSISSTQGTVDREAVAKVINSHLNEVHGCYERALLKDPGLAGKVVLEWAIGLNGRVASAKTKSSTLRNASVEACILSSLKGWQFPAPKGGQVIITYPFLFNSVGY</sequence>
<dbReference type="NCBIfam" id="NF033768">
    <property type="entry name" value="myxo_SS_tail"/>
    <property type="match status" value="1"/>
</dbReference>
<accession>H8MQN0</accession>
<dbReference type="EMBL" id="CP003389">
    <property type="protein sequence ID" value="AFE03938.1"/>
    <property type="molecule type" value="Genomic_DNA"/>
</dbReference>
<protein>
    <submittedName>
        <fullName evidence="5">FHA domain-containing protein</fullName>
    </submittedName>
</protein>
<dbReference type="PANTHER" id="PTHR13992">
    <property type="entry name" value="NUCLEAR RECEPTOR CO-REPRESSOR RELATED NCOR"/>
    <property type="match status" value="1"/>
</dbReference>
<evidence type="ECO:0000256" key="2">
    <source>
        <dbReference type="SAM" id="MobiDB-lite"/>
    </source>
</evidence>
<feature type="region of interest" description="Disordered" evidence="2">
    <location>
        <begin position="316"/>
        <end position="351"/>
    </location>
</feature>
<keyword evidence="3" id="KW-1133">Transmembrane helix</keyword>
<evidence type="ECO:0000256" key="3">
    <source>
        <dbReference type="SAM" id="Phobius"/>
    </source>
</evidence>
<dbReference type="PANTHER" id="PTHR13992:SF39">
    <property type="entry name" value="SMRTER, ISOFORM G"/>
    <property type="match status" value="1"/>
</dbReference>
<dbReference type="eggNOG" id="COG0810">
    <property type="taxonomic scope" value="Bacteria"/>
</dbReference>
<feature type="transmembrane region" description="Helical" evidence="3">
    <location>
        <begin position="533"/>
        <end position="554"/>
    </location>
</feature>
<dbReference type="Proteomes" id="UP000007587">
    <property type="component" value="Chromosome"/>
</dbReference>
<name>H8MQN0_CORCM</name>
<proteinExistence type="predicted"/>
<dbReference type="SMART" id="SM00240">
    <property type="entry name" value="FHA"/>
    <property type="match status" value="1"/>
</dbReference>
<dbReference type="InParanoid" id="H8MQN0"/>
<evidence type="ECO:0000313" key="6">
    <source>
        <dbReference type="Proteomes" id="UP000007587"/>
    </source>
</evidence>
<feature type="compositionally biased region" description="Low complexity" evidence="2">
    <location>
        <begin position="138"/>
        <end position="155"/>
    </location>
</feature>
<feature type="compositionally biased region" description="Low complexity" evidence="2">
    <location>
        <begin position="316"/>
        <end position="330"/>
    </location>
</feature>
<feature type="region of interest" description="Disordered" evidence="2">
    <location>
        <begin position="106"/>
        <end position="155"/>
    </location>
</feature>
<reference evidence="5 6" key="1">
    <citation type="journal article" date="2012" name="J. Bacteriol.">
        <title>Complete Genome Sequence of the Fruiting Myxobacterium Corallococcus coralloides DSM 2259.</title>
        <authorList>
            <person name="Huntley S."/>
            <person name="Zhang Y."/>
            <person name="Treuner-Lange A."/>
            <person name="Kneip S."/>
            <person name="Sensen C.W."/>
            <person name="Sogaard-Andersen L."/>
        </authorList>
    </citation>
    <scope>NUCLEOTIDE SEQUENCE [LARGE SCALE GENOMIC DNA]</scope>
    <source>
        <strain evidence="6">ATCC 25202 / DSM 2259 / NBRC 100086 / M2</strain>
    </source>
</reference>
<feature type="coiled-coil region" evidence="1">
    <location>
        <begin position="191"/>
        <end position="220"/>
    </location>
</feature>
<dbReference type="InterPro" id="IPR051571">
    <property type="entry name" value="N-CoR_corepressor"/>
</dbReference>
<keyword evidence="6" id="KW-1185">Reference proteome</keyword>